<organism evidence="1">
    <name type="scientific">Octopus bimaculoides</name>
    <name type="common">California two-spotted octopus</name>
    <dbReference type="NCBI Taxonomy" id="37653"/>
    <lineage>
        <taxon>Eukaryota</taxon>
        <taxon>Metazoa</taxon>
        <taxon>Spiralia</taxon>
        <taxon>Lophotrochozoa</taxon>
        <taxon>Mollusca</taxon>
        <taxon>Cephalopoda</taxon>
        <taxon>Coleoidea</taxon>
        <taxon>Octopodiformes</taxon>
        <taxon>Octopoda</taxon>
        <taxon>Incirrata</taxon>
        <taxon>Octopodidae</taxon>
        <taxon>Octopus</taxon>
    </lineage>
</organism>
<gene>
    <name evidence="1" type="ORF">OCBIM_22001038mg</name>
</gene>
<reference evidence="1" key="1">
    <citation type="submission" date="2015-07" db="EMBL/GenBank/DDBJ databases">
        <title>MeaNS - Measles Nucleotide Surveillance Program.</title>
        <authorList>
            <person name="Tran T."/>
            <person name="Druce J."/>
        </authorList>
    </citation>
    <scope>NUCLEOTIDE SEQUENCE</scope>
    <source>
        <strain evidence="1">UCB-OBI-ISO-001</strain>
        <tissue evidence="1">Gonad</tissue>
    </source>
</reference>
<evidence type="ECO:0000313" key="1">
    <source>
        <dbReference type="EMBL" id="KOF71498.1"/>
    </source>
</evidence>
<protein>
    <submittedName>
        <fullName evidence="1">Uncharacterized protein</fullName>
    </submittedName>
</protein>
<name>A0A0L8G3M4_OCTBM</name>
<dbReference type="EMBL" id="KQ424157">
    <property type="protein sequence ID" value="KOF71498.1"/>
    <property type="molecule type" value="Genomic_DNA"/>
</dbReference>
<proteinExistence type="predicted"/>
<dbReference type="AlphaFoldDB" id="A0A0L8G3M4"/>
<sequence>MYVYLERERGSAMTLIMNIKESLDTRETSSKVIKTFCKDLDVTVLSCFSFCISLYL</sequence>
<accession>A0A0L8G3M4</accession>